<dbReference type="Proteomes" id="UP001057455">
    <property type="component" value="Unassembled WGS sequence"/>
</dbReference>
<evidence type="ECO:0000256" key="7">
    <source>
        <dbReference type="ARBA" id="ARBA00022853"/>
    </source>
</evidence>
<dbReference type="GO" id="GO:0004386">
    <property type="term" value="F:helicase activity"/>
    <property type="evidence" value="ECO:0007669"/>
    <property type="project" value="UniProtKB-KW"/>
</dbReference>
<dbReference type="FunFam" id="3.40.50.10810:FF:000005">
    <property type="entry name" value="Photoperiod-independent early flowering 1"/>
    <property type="match status" value="1"/>
</dbReference>
<comment type="caution">
    <text evidence="14">The sequence shown here is derived from an EMBL/GenBank/DDBJ whole genome shotgun (WGS) entry which is preliminary data.</text>
</comment>
<feature type="region of interest" description="Disordered" evidence="10">
    <location>
        <begin position="1071"/>
        <end position="1125"/>
    </location>
</feature>
<dbReference type="GO" id="GO:0000812">
    <property type="term" value="C:Swr1 complex"/>
    <property type="evidence" value="ECO:0007669"/>
    <property type="project" value="TreeGrafter"/>
</dbReference>
<feature type="compositionally biased region" description="Polar residues" evidence="10">
    <location>
        <begin position="912"/>
        <end position="926"/>
    </location>
</feature>
<feature type="region of interest" description="Disordered" evidence="10">
    <location>
        <begin position="2030"/>
        <end position="2056"/>
    </location>
</feature>
<dbReference type="CDD" id="cd18793">
    <property type="entry name" value="SF2_C_SNF"/>
    <property type="match status" value="1"/>
</dbReference>
<dbReference type="Gene3D" id="1.20.120.850">
    <property type="entry name" value="SWI2/SNF2 ATPases, N-terminal domain"/>
    <property type="match status" value="1"/>
</dbReference>
<dbReference type="SUPFAM" id="SSF52540">
    <property type="entry name" value="P-loop containing nucleoside triphosphate hydrolases"/>
    <property type="match status" value="2"/>
</dbReference>
<feature type="chain" id="PRO_5040937319" evidence="11">
    <location>
        <begin position="20"/>
        <end position="2135"/>
    </location>
</feature>
<keyword evidence="11" id="KW-0732">Signal</keyword>
<dbReference type="SMART" id="SM00490">
    <property type="entry name" value="HELICc"/>
    <property type="match status" value="1"/>
</dbReference>
<feature type="compositionally biased region" description="Basic and acidic residues" evidence="10">
    <location>
        <begin position="985"/>
        <end position="1000"/>
    </location>
</feature>
<keyword evidence="7" id="KW-0156">Chromatin regulator</keyword>
<dbReference type="GO" id="GO:0006338">
    <property type="term" value="P:chromatin remodeling"/>
    <property type="evidence" value="ECO:0007669"/>
    <property type="project" value="TreeGrafter"/>
</dbReference>
<keyword evidence="8" id="KW-0238">DNA-binding</keyword>
<evidence type="ECO:0000256" key="11">
    <source>
        <dbReference type="SAM" id="SignalP"/>
    </source>
</evidence>
<evidence type="ECO:0000256" key="5">
    <source>
        <dbReference type="ARBA" id="ARBA00022806"/>
    </source>
</evidence>
<dbReference type="PROSITE" id="PS51192">
    <property type="entry name" value="HELICASE_ATP_BIND_1"/>
    <property type="match status" value="1"/>
</dbReference>
<feature type="compositionally biased region" description="Acidic residues" evidence="10">
    <location>
        <begin position="2125"/>
        <end position="2135"/>
    </location>
</feature>
<comment type="similarity">
    <text evidence="2">Belongs to the SNF2/RAD54 helicase family. SWR1 subfamily.</text>
</comment>
<dbReference type="Gene3D" id="3.40.50.10810">
    <property type="entry name" value="Tandem AAA-ATPase domain"/>
    <property type="match status" value="1"/>
</dbReference>
<feature type="compositionally biased region" description="Basic and acidic residues" evidence="10">
    <location>
        <begin position="1014"/>
        <end position="1043"/>
    </location>
</feature>
<evidence type="ECO:0000259" key="12">
    <source>
        <dbReference type="PROSITE" id="PS51192"/>
    </source>
</evidence>
<evidence type="ECO:0000259" key="13">
    <source>
        <dbReference type="PROSITE" id="PS51194"/>
    </source>
</evidence>
<comment type="subcellular location">
    <subcellularLocation>
        <location evidence="1">Nucleus</location>
    </subcellularLocation>
</comment>
<dbReference type="Pfam" id="PF00176">
    <property type="entry name" value="SNF2-rel_dom"/>
    <property type="match status" value="1"/>
</dbReference>
<feature type="region of interest" description="Disordered" evidence="10">
    <location>
        <begin position="978"/>
        <end position="1043"/>
    </location>
</feature>
<evidence type="ECO:0000256" key="9">
    <source>
        <dbReference type="ARBA" id="ARBA00023242"/>
    </source>
</evidence>
<dbReference type="SMART" id="SM00487">
    <property type="entry name" value="DEXDc"/>
    <property type="match status" value="1"/>
</dbReference>
<dbReference type="InterPro" id="IPR027417">
    <property type="entry name" value="P-loop_NTPase"/>
</dbReference>
<reference evidence="14" key="1">
    <citation type="submission" date="2019-12" db="EMBL/GenBank/DDBJ databases">
        <title>Genome sequence of Babesia ovis.</title>
        <authorList>
            <person name="Yamagishi J."/>
            <person name="Sevinc F."/>
            <person name="Xuan X."/>
        </authorList>
    </citation>
    <scope>NUCLEOTIDE SEQUENCE</scope>
    <source>
        <strain evidence="14">Selcuk</strain>
    </source>
</reference>
<keyword evidence="4" id="KW-0378">Hydrolase</keyword>
<dbReference type="GO" id="GO:0016887">
    <property type="term" value="F:ATP hydrolysis activity"/>
    <property type="evidence" value="ECO:0007669"/>
    <property type="project" value="TreeGrafter"/>
</dbReference>
<dbReference type="PANTHER" id="PTHR45685">
    <property type="entry name" value="HELICASE SRCAP-RELATED"/>
    <property type="match status" value="1"/>
</dbReference>
<evidence type="ECO:0000313" key="15">
    <source>
        <dbReference type="Proteomes" id="UP001057455"/>
    </source>
</evidence>
<feature type="compositionally biased region" description="Basic and acidic residues" evidence="10">
    <location>
        <begin position="321"/>
        <end position="332"/>
    </location>
</feature>
<keyword evidence="3" id="KW-0547">Nucleotide-binding</keyword>
<sequence>MHAVYIILKFYCHIAVASAFLLANRARNKSTQQCLSVKATDTGKTSYSPVTTIFQQTTGATKKPGTLGNNLGGEVVAGSSREAAPSLEPVAELLGLKHKPTNPELKKSLVRTKLDWAEWEIRRFGYKLGTANKQMRKLAEQYKAMRNSFTSSKEDLDKIRKVKREVSVKLRIATRLRRLFITYRNGLLTNCEPTVPYVPIKYRSENAPSEFYAFGKRKYQGKKHKDLSGSTDISTGIGDNNTVDTINTKCGSEDKPGKTNRTAAEVEREILGLIAEANNQAVGKKGLINNPTIAKIQAKYRRRIVKMCPGHTEEEQGDPLHGGDSEPVKGDENPEPLDSDIQQAYGMHFADWQDQMQHMVGPMGNYHHGPDENGPHSVIQHLNAPNATRQIPSAAFQHVTDANSKSMEGLSTGSRSKKLTTMFQNPGSNSLNLPDETYAMGHFNVKDGLMNIPHHMGSIPESMMAQGELQYTSPNIVDPITSTAHGLQPGINPFIPPQFMMAYGMQPQVFTGYELPPPQQHIPRPKPTTKKWDTTGKTSASGKKLHPKLKSAGLNDPGIIDDDYSHLLYQMPHLPEEVISMAKSHITVDTEFLTSLGGIYKEYSDAVTSLQKKIIKTQKKLDHLYELMGRNPLAKQTDPRKLHDSAIWNLVLKEMQDFQDLVSYEHREKRKKYKAIGAATLKQRQKLKTKKHAVELDEIKNKRLSCKNVSGGVSVYWKKIERFAWERMKRDLQAALIEKKRLRLDKFVEDAIKISINKNDGIKRKNKSKKRQHDATEPSQDDIDTNKRLKLNDGTGSPKRDLEPEFVGMKIDINSARSSKGSIYQGDIEMAPSTHRTKVDEDEFVISDEMRKMEHDDRLLDFAMEKEELDLGSQKQEVNALEDDLNVPIEEILKRYQQEAELYKQEYGETSPGGTTSHSDGYTTDSMDVDEVDEITAYNMAQAASSLDNSIKKEPIETDKDKDITLGDIKKEQILTDTLSSMDANIKKEPIESDPKKSLDQSEDQEAEFTLADDMFKEQEDEDKHLDEAISDEHSDNEEGKLERAKEISALEEEADMPIEQLIAKYREMGGYDEMGDGMDQDSEQETQQSDMETDTKEAESADELASTATEDTSEEESEEENKIQVPSLIRAVLRPYQLEGLRWLASLYRSGSNGILADEMGLGKTLQTISLLAHLACEHGNWGPHLIVVPTSVLLNWEMEFKKFCPGFTILSYYGSPAERAKKRIGWNKDYAFNVCIASYATVVQDAFILKRKSWVYMVLDEAQNIKNFNSKRWQTLLTFNTQGRLLLTGTPLQNSLQELWSLMHFILPDIFTSHTEFKEWFSDPLTESIEREQMGATGAVADSQTAQLVKKLHTVLRPYLLRRLKKDVEKQMPSKYEHVIKCYLSRRQRVLYDEFITSRNAVEILKNPNYRSMLFVLMQLRKICNHPDQLQSRPVESPYYDPWFLEDVTIPSIVLLPEPRHAKLYHYEVMSIEEELPDALPITIDARGPLDRICVPQSFVKSYKSLKIPIDQIYKGCNNAYDETVVDLPIVSRFPIAKSLASRKSGGRRKLRLANSLIDSMLTTCPYSPVKRSATWRNGIITPFMNGRSDSMLITEVLNRNGSIQHDGVEMPLDSDKAFCDKRGVSIPSAQGTVEDVNMVDPNDNLLSTRHASMEELDDKVDGLKTPVGFESRSNMCVIVNRRELLEVNDSFFINRFTIEPKAVAKMETFCKIVNPTVDDLVERNWWMLSRFVCTTGPPIECNPRRVVMVGPGGPVWNRKQELAVARVQNRITRPSSYDYFRKHRYTIEHVRGLQKVLFPARSLLHDDCGKFLVLGRLLNRLKNEGHRCLLYTQFSKMLDILENWINYMGFTYVRLDGSTKVDMRQRIVTRFNENTKIFLFISSTRAGGVGLTLTGADTVIFYDTDWNPAMDRQAMDRCHRIGQTREVNVYRLISEHTVEENIWRKQLQKRRLDDIVVDKGNFDTENHNWFSNVDTLMNILKEQTRDGSGVQDQEDIYGKQVLHESEAPDIDAPRNEAPSRVVNMLAEAEDEDDATALKNRRSEAGSSNKDFQDFKGDLISSMPALVAYSIKLLLNYLTPTLVAQRDEMRLKIKVESLDSGYEDESSSPSELGSGSSGSEGGSEPEEMADESE</sequence>
<dbReference type="InterPro" id="IPR038718">
    <property type="entry name" value="SNF2-like_sf"/>
</dbReference>
<dbReference type="InterPro" id="IPR049730">
    <property type="entry name" value="SNF2/RAD54-like_C"/>
</dbReference>
<keyword evidence="15" id="KW-1185">Reference proteome</keyword>
<dbReference type="InterPro" id="IPR014001">
    <property type="entry name" value="Helicase_ATP-bd"/>
</dbReference>
<dbReference type="InterPro" id="IPR001650">
    <property type="entry name" value="Helicase_C-like"/>
</dbReference>
<feature type="domain" description="Helicase ATP-binding" evidence="12">
    <location>
        <begin position="1146"/>
        <end position="1311"/>
    </location>
</feature>
<dbReference type="Gene3D" id="3.40.50.300">
    <property type="entry name" value="P-loop containing nucleotide triphosphate hydrolases"/>
    <property type="match status" value="1"/>
</dbReference>
<keyword evidence="6" id="KW-0067">ATP-binding</keyword>
<organism evidence="14 15">
    <name type="scientific">Babesia ovis</name>
    <dbReference type="NCBI Taxonomy" id="5869"/>
    <lineage>
        <taxon>Eukaryota</taxon>
        <taxon>Sar</taxon>
        <taxon>Alveolata</taxon>
        <taxon>Apicomplexa</taxon>
        <taxon>Aconoidasida</taxon>
        <taxon>Piroplasmida</taxon>
        <taxon>Babesiidae</taxon>
        <taxon>Babesia</taxon>
    </lineage>
</organism>
<evidence type="ECO:0000256" key="10">
    <source>
        <dbReference type="SAM" id="MobiDB-lite"/>
    </source>
</evidence>
<dbReference type="PROSITE" id="PS51194">
    <property type="entry name" value="HELICASE_CTER"/>
    <property type="match status" value="1"/>
</dbReference>
<feature type="region of interest" description="Disordered" evidence="10">
    <location>
        <begin position="521"/>
        <end position="550"/>
    </location>
</feature>
<feature type="compositionally biased region" description="Acidic residues" evidence="10">
    <location>
        <begin position="1074"/>
        <end position="1085"/>
    </location>
</feature>
<feature type="domain" description="Helicase C-terminal" evidence="13">
    <location>
        <begin position="1816"/>
        <end position="1984"/>
    </location>
</feature>
<keyword evidence="9" id="KW-0539">Nucleus</keyword>
<dbReference type="InterPro" id="IPR000330">
    <property type="entry name" value="SNF2_N"/>
</dbReference>
<evidence type="ECO:0000256" key="4">
    <source>
        <dbReference type="ARBA" id="ARBA00022801"/>
    </source>
</evidence>
<evidence type="ECO:0000313" key="14">
    <source>
        <dbReference type="EMBL" id="GFE54344.1"/>
    </source>
</evidence>
<feature type="region of interest" description="Disordered" evidence="10">
    <location>
        <begin position="906"/>
        <end position="926"/>
    </location>
</feature>
<dbReference type="PANTHER" id="PTHR45685:SF1">
    <property type="entry name" value="HELICASE SRCAP"/>
    <property type="match status" value="1"/>
</dbReference>
<accession>A0A9W5WUY7</accession>
<evidence type="ECO:0000256" key="3">
    <source>
        <dbReference type="ARBA" id="ARBA00022741"/>
    </source>
</evidence>
<name>A0A9W5WUY7_BABOV</name>
<gene>
    <name evidence="14" type="ORF">BaOVIS_017480</name>
</gene>
<dbReference type="GO" id="GO:0003677">
    <property type="term" value="F:DNA binding"/>
    <property type="evidence" value="ECO:0007669"/>
    <property type="project" value="UniProtKB-KW"/>
</dbReference>
<dbReference type="Pfam" id="PF00271">
    <property type="entry name" value="Helicase_C"/>
    <property type="match status" value="1"/>
</dbReference>
<protein>
    <submittedName>
        <fullName evidence="14">DEAD-box family helicase</fullName>
    </submittedName>
</protein>
<feature type="region of interest" description="Disordered" evidence="10">
    <location>
        <begin position="310"/>
        <end position="339"/>
    </location>
</feature>
<keyword evidence="5 14" id="KW-0347">Helicase</keyword>
<dbReference type="EMBL" id="BLIY01000015">
    <property type="protein sequence ID" value="GFE54344.1"/>
    <property type="molecule type" value="Genomic_DNA"/>
</dbReference>
<dbReference type="OrthoDB" id="448448at2759"/>
<evidence type="ECO:0000256" key="1">
    <source>
        <dbReference type="ARBA" id="ARBA00004123"/>
    </source>
</evidence>
<proteinExistence type="inferred from homology"/>
<feature type="signal peptide" evidence="11">
    <location>
        <begin position="1"/>
        <end position="19"/>
    </location>
</feature>
<feature type="region of interest" description="Disordered" evidence="10">
    <location>
        <begin position="763"/>
        <end position="802"/>
    </location>
</feature>
<dbReference type="GO" id="GO:0042393">
    <property type="term" value="F:histone binding"/>
    <property type="evidence" value="ECO:0007669"/>
    <property type="project" value="TreeGrafter"/>
</dbReference>
<evidence type="ECO:0000256" key="2">
    <source>
        <dbReference type="ARBA" id="ARBA00009220"/>
    </source>
</evidence>
<dbReference type="InterPro" id="IPR050520">
    <property type="entry name" value="INO80/SWR1_helicase"/>
</dbReference>
<evidence type="ECO:0000256" key="8">
    <source>
        <dbReference type="ARBA" id="ARBA00023125"/>
    </source>
</evidence>
<dbReference type="CDD" id="cd18003">
    <property type="entry name" value="DEXQc_SRCAP"/>
    <property type="match status" value="1"/>
</dbReference>
<dbReference type="GO" id="GO:0005524">
    <property type="term" value="F:ATP binding"/>
    <property type="evidence" value="ECO:0007669"/>
    <property type="project" value="UniProtKB-KW"/>
</dbReference>
<evidence type="ECO:0000256" key="6">
    <source>
        <dbReference type="ARBA" id="ARBA00022840"/>
    </source>
</evidence>
<feature type="region of interest" description="Disordered" evidence="10">
    <location>
        <begin position="2099"/>
        <end position="2135"/>
    </location>
</feature>